<name>A0ABU5IZD7_9BACI</name>
<keyword evidence="2" id="KW-1133">Transmembrane helix</keyword>
<evidence type="ECO:0000313" key="4">
    <source>
        <dbReference type="EMBL" id="MDZ5472497.1"/>
    </source>
</evidence>
<keyword evidence="1" id="KW-0175">Coiled coil</keyword>
<keyword evidence="5" id="KW-1185">Reference proteome</keyword>
<dbReference type="RefSeq" id="WP_322446798.1">
    <property type="nucleotide sequence ID" value="NZ_JAXOFX010000007.1"/>
</dbReference>
<evidence type="ECO:0000313" key="5">
    <source>
        <dbReference type="Proteomes" id="UP001290455"/>
    </source>
</evidence>
<accession>A0ABU5IZD7</accession>
<feature type="coiled-coil region" evidence="1">
    <location>
        <begin position="38"/>
        <end position="72"/>
    </location>
</feature>
<gene>
    <name evidence="4" type="ORF">SM124_12125</name>
</gene>
<proteinExistence type="predicted"/>
<evidence type="ECO:0000256" key="2">
    <source>
        <dbReference type="SAM" id="Phobius"/>
    </source>
</evidence>
<dbReference type="EMBL" id="JAXOFX010000007">
    <property type="protein sequence ID" value="MDZ5472497.1"/>
    <property type="molecule type" value="Genomic_DNA"/>
</dbReference>
<evidence type="ECO:0000259" key="3">
    <source>
        <dbReference type="Pfam" id="PF26347"/>
    </source>
</evidence>
<keyword evidence="2" id="KW-0472">Membrane</keyword>
<dbReference type="InterPro" id="IPR048198">
    <property type="entry name" value="YtrI"/>
</dbReference>
<reference evidence="4 5" key="1">
    <citation type="submission" date="2023-11" db="EMBL/GenBank/DDBJ databases">
        <title>Bacillus jintuensis, isolated from a mudflat on the Beibu Gulf coast.</title>
        <authorList>
            <person name="Li M."/>
        </authorList>
    </citation>
    <scope>NUCLEOTIDE SEQUENCE [LARGE SCALE GENOMIC DNA]</scope>
    <source>
        <strain evidence="4 5">31A1R</strain>
    </source>
</reference>
<dbReference type="Proteomes" id="UP001290455">
    <property type="component" value="Unassembled WGS sequence"/>
</dbReference>
<feature type="domain" description="Sporulation membrane protein YtrI C-terminal" evidence="3">
    <location>
        <begin position="80"/>
        <end position="164"/>
    </location>
</feature>
<dbReference type="Pfam" id="PF26347">
    <property type="entry name" value="YtrI_sporulation"/>
    <property type="match status" value="1"/>
</dbReference>
<dbReference type="NCBIfam" id="NF041479">
    <property type="entry name" value="spor_membprot_YtrI"/>
    <property type="match status" value="1"/>
</dbReference>
<organism evidence="4 5">
    <name type="scientific">Robertmurraya mangrovi</name>
    <dbReference type="NCBI Taxonomy" id="3098077"/>
    <lineage>
        <taxon>Bacteria</taxon>
        <taxon>Bacillati</taxon>
        <taxon>Bacillota</taxon>
        <taxon>Bacilli</taxon>
        <taxon>Bacillales</taxon>
        <taxon>Bacillaceae</taxon>
        <taxon>Robertmurraya</taxon>
    </lineage>
</organism>
<protein>
    <submittedName>
        <fullName evidence="4">Sporulation protein</fullName>
    </submittedName>
</protein>
<evidence type="ECO:0000256" key="1">
    <source>
        <dbReference type="SAM" id="Coils"/>
    </source>
</evidence>
<dbReference type="InterPro" id="IPR058620">
    <property type="entry name" value="YtrI_C"/>
</dbReference>
<keyword evidence="2" id="KW-0812">Transmembrane</keyword>
<sequence length="167" mass="20130">MRIPPYYRQASWQRFFAGMAIGGVISWCIFLYIFGEWQEEYSMKIEKQEEDIRDLKNEKKIWQEDYNEINKKNKELLMVQEINVKITNSEKYKLDSYTVFEIEESIKEDISVLLAKDIDTAYKSRELIRKAIENKTVKAHEKRYELEVREIVFYTKVSIQLHIKLAD</sequence>
<feature type="transmembrane region" description="Helical" evidence="2">
    <location>
        <begin position="12"/>
        <end position="34"/>
    </location>
</feature>
<comment type="caution">
    <text evidence="4">The sequence shown here is derived from an EMBL/GenBank/DDBJ whole genome shotgun (WGS) entry which is preliminary data.</text>
</comment>